<dbReference type="KEGG" id="mbd:MEBOL_007814"/>
<evidence type="ECO:0000259" key="2">
    <source>
        <dbReference type="Pfam" id="PF05090"/>
    </source>
</evidence>
<feature type="transmembrane region" description="Helical" evidence="1">
    <location>
        <begin position="159"/>
        <end position="178"/>
    </location>
</feature>
<keyword evidence="1" id="KW-0812">Transmembrane</keyword>
<feature type="transmembrane region" description="Helical" evidence="1">
    <location>
        <begin position="217"/>
        <end position="238"/>
    </location>
</feature>
<sequence length="332" mass="37692">MFRKKIESFLFAQPNLDFRIFVVRLAVSLVTVSYVLIGPFDRFHVDAAPLLYRPVGPFSFIPELGYGGYYFLKYAVVVSGITFALGFKSRLSNAVFALTYFVFAYYVGHFSTQLFSYITHLNFFAIILCFVDSSRFWSLDWVLDPSRRDQPYSLARREFASFALAFMQLYLIAFYVQAGVNKLLIGGVDWFLTGATPYYGTLVSGTEPGLALTRFPWVFKGVSLFTGFFEMGFFLILWKRLRWPFAVSVIGFHFGILLSMNIFFYQLSAVVPLLFLFEDTRDHRKALVGLGAYALFIGALMSLTPLPARPLGTTETPLQAPIQAQPTVRLSE</sequence>
<feature type="transmembrane region" description="Helical" evidence="1">
    <location>
        <begin position="21"/>
        <end position="40"/>
    </location>
</feature>
<proteinExistence type="predicted"/>
<name>A0A250IST1_9BACT</name>
<feature type="transmembrane region" description="Helical" evidence="1">
    <location>
        <begin position="117"/>
        <end position="138"/>
    </location>
</feature>
<reference evidence="3 4" key="1">
    <citation type="submission" date="2017-06" db="EMBL/GenBank/DDBJ databases">
        <authorList>
            <person name="Kim H.J."/>
            <person name="Triplett B.A."/>
        </authorList>
    </citation>
    <scope>NUCLEOTIDE SEQUENCE [LARGE SCALE GENOMIC DNA]</scope>
    <source>
        <strain evidence="3 4">DSM 14713</strain>
    </source>
</reference>
<feature type="transmembrane region" description="Helical" evidence="1">
    <location>
        <begin position="286"/>
        <end position="306"/>
    </location>
</feature>
<feature type="transmembrane region" description="Helical" evidence="1">
    <location>
        <begin position="68"/>
        <end position="87"/>
    </location>
</feature>
<keyword evidence="1" id="KW-1133">Transmembrane helix</keyword>
<dbReference type="Pfam" id="PF05090">
    <property type="entry name" value="HTTM"/>
    <property type="match status" value="1"/>
</dbReference>
<dbReference type="Proteomes" id="UP000217289">
    <property type="component" value="Chromosome"/>
</dbReference>
<evidence type="ECO:0000313" key="3">
    <source>
        <dbReference type="EMBL" id="ATB34313.1"/>
    </source>
</evidence>
<accession>A0A250IST1</accession>
<dbReference type="InterPro" id="IPR053934">
    <property type="entry name" value="HTTM_dom"/>
</dbReference>
<dbReference type="EMBL" id="CP022163">
    <property type="protein sequence ID" value="ATB34313.1"/>
    <property type="molecule type" value="Genomic_DNA"/>
</dbReference>
<evidence type="ECO:0000256" key="1">
    <source>
        <dbReference type="SAM" id="Phobius"/>
    </source>
</evidence>
<evidence type="ECO:0000313" key="4">
    <source>
        <dbReference type="Proteomes" id="UP000217289"/>
    </source>
</evidence>
<dbReference type="AlphaFoldDB" id="A0A250IST1"/>
<gene>
    <name evidence="3" type="ORF">MEBOL_007814</name>
</gene>
<protein>
    <recommendedName>
        <fullName evidence="2">HTTM domain-containing protein</fullName>
    </recommendedName>
</protein>
<feature type="transmembrane region" description="Helical" evidence="1">
    <location>
        <begin position="245"/>
        <end position="266"/>
    </location>
</feature>
<feature type="transmembrane region" description="Helical" evidence="1">
    <location>
        <begin position="94"/>
        <end position="111"/>
    </location>
</feature>
<dbReference type="OrthoDB" id="4107243at2"/>
<dbReference type="RefSeq" id="WP_095982233.1">
    <property type="nucleotide sequence ID" value="NZ_CP022163.1"/>
</dbReference>
<organism evidence="3 4">
    <name type="scientific">Melittangium boletus DSM 14713</name>
    <dbReference type="NCBI Taxonomy" id="1294270"/>
    <lineage>
        <taxon>Bacteria</taxon>
        <taxon>Pseudomonadati</taxon>
        <taxon>Myxococcota</taxon>
        <taxon>Myxococcia</taxon>
        <taxon>Myxococcales</taxon>
        <taxon>Cystobacterineae</taxon>
        <taxon>Archangiaceae</taxon>
        <taxon>Melittangium</taxon>
    </lineage>
</organism>
<feature type="domain" description="HTTM" evidence="2">
    <location>
        <begin position="58"/>
        <end position="275"/>
    </location>
</feature>
<keyword evidence="4" id="KW-1185">Reference proteome</keyword>
<keyword evidence="1" id="KW-0472">Membrane</keyword>